<feature type="transmembrane region" description="Helical" evidence="1">
    <location>
        <begin position="159"/>
        <end position="185"/>
    </location>
</feature>
<feature type="transmembrane region" description="Helical" evidence="1">
    <location>
        <begin position="191"/>
        <end position="212"/>
    </location>
</feature>
<name>M2RPC8_CERS8</name>
<feature type="transmembrane region" description="Helical" evidence="1">
    <location>
        <begin position="283"/>
        <end position="304"/>
    </location>
</feature>
<dbReference type="OrthoDB" id="3245306at2759"/>
<evidence type="ECO:0000256" key="1">
    <source>
        <dbReference type="SAM" id="Phobius"/>
    </source>
</evidence>
<feature type="transmembrane region" description="Helical" evidence="1">
    <location>
        <begin position="244"/>
        <end position="263"/>
    </location>
</feature>
<keyword evidence="3" id="KW-1185">Reference proteome</keyword>
<evidence type="ECO:0000313" key="3">
    <source>
        <dbReference type="Proteomes" id="UP000016930"/>
    </source>
</evidence>
<organism evidence="2 3">
    <name type="scientific">Ceriporiopsis subvermispora (strain B)</name>
    <name type="common">White-rot fungus</name>
    <name type="synonym">Gelatoporia subvermispora</name>
    <dbReference type="NCBI Taxonomy" id="914234"/>
    <lineage>
        <taxon>Eukaryota</taxon>
        <taxon>Fungi</taxon>
        <taxon>Dikarya</taxon>
        <taxon>Basidiomycota</taxon>
        <taxon>Agaricomycotina</taxon>
        <taxon>Agaricomycetes</taxon>
        <taxon>Polyporales</taxon>
        <taxon>Gelatoporiaceae</taxon>
        <taxon>Gelatoporia</taxon>
    </lineage>
</organism>
<keyword evidence="1" id="KW-1133">Transmembrane helix</keyword>
<feature type="transmembrane region" description="Helical" evidence="1">
    <location>
        <begin position="121"/>
        <end position="138"/>
    </location>
</feature>
<gene>
    <name evidence="2" type="ORF">CERSUDRAFT_130057</name>
</gene>
<dbReference type="STRING" id="914234.M2RPC8"/>
<dbReference type="EMBL" id="KB445792">
    <property type="protein sequence ID" value="EMD40307.1"/>
    <property type="molecule type" value="Genomic_DNA"/>
</dbReference>
<dbReference type="HOGENOM" id="CLU_064131_0_0_1"/>
<accession>M2RPC8</accession>
<proteinExistence type="predicted"/>
<reference evidence="2 3" key="1">
    <citation type="journal article" date="2012" name="Proc. Natl. Acad. Sci. U.S.A.">
        <title>Comparative genomics of Ceriporiopsis subvermispora and Phanerochaete chrysosporium provide insight into selective ligninolysis.</title>
        <authorList>
            <person name="Fernandez-Fueyo E."/>
            <person name="Ruiz-Duenas F.J."/>
            <person name="Ferreira P."/>
            <person name="Floudas D."/>
            <person name="Hibbett D.S."/>
            <person name="Canessa P."/>
            <person name="Larrondo L.F."/>
            <person name="James T.Y."/>
            <person name="Seelenfreund D."/>
            <person name="Lobos S."/>
            <person name="Polanco R."/>
            <person name="Tello M."/>
            <person name="Honda Y."/>
            <person name="Watanabe T."/>
            <person name="Watanabe T."/>
            <person name="Ryu J.S."/>
            <person name="Kubicek C.P."/>
            <person name="Schmoll M."/>
            <person name="Gaskell J."/>
            <person name="Hammel K.E."/>
            <person name="St John F.J."/>
            <person name="Vanden Wymelenberg A."/>
            <person name="Sabat G."/>
            <person name="Splinter BonDurant S."/>
            <person name="Syed K."/>
            <person name="Yadav J.S."/>
            <person name="Doddapaneni H."/>
            <person name="Subramanian V."/>
            <person name="Lavin J.L."/>
            <person name="Oguiza J.A."/>
            <person name="Perez G."/>
            <person name="Pisabarro A.G."/>
            <person name="Ramirez L."/>
            <person name="Santoyo F."/>
            <person name="Master E."/>
            <person name="Coutinho P.M."/>
            <person name="Henrissat B."/>
            <person name="Lombard V."/>
            <person name="Magnuson J.K."/>
            <person name="Kuees U."/>
            <person name="Hori C."/>
            <person name="Igarashi K."/>
            <person name="Samejima M."/>
            <person name="Held B.W."/>
            <person name="Barry K.W."/>
            <person name="LaButti K.M."/>
            <person name="Lapidus A."/>
            <person name="Lindquist E.A."/>
            <person name="Lucas S.M."/>
            <person name="Riley R."/>
            <person name="Salamov A.A."/>
            <person name="Hoffmeister D."/>
            <person name="Schwenk D."/>
            <person name="Hadar Y."/>
            <person name="Yarden O."/>
            <person name="de Vries R.P."/>
            <person name="Wiebenga A."/>
            <person name="Stenlid J."/>
            <person name="Eastwood D."/>
            <person name="Grigoriev I.V."/>
            <person name="Berka R.M."/>
            <person name="Blanchette R.A."/>
            <person name="Kersten P."/>
            <person name="Martinez A.T."/>
            <person name="Vicuna R."/>
            <person name="Cullen D."/>
        </authorList>
    </citation>
    <scope>NUCLEOTIDE SEQUENCE [LARGE SCALE GENOMIC DNA]</scope>
    <source>
        <strain evidence="2 3">B</strain>
    </source>
</reference>
<keyword evidence="1" id="KW-0812">Transmembrane</keyword>
<dbReference type="Proteomes" id="UP000016930">
    <property type="component" value="Unassembled WGS sequence"/>
</dbReference>
<evidence type="ECO:0000313" key="2">
    <source>
        <dbReference type="EMBL" id="EMD40307.1"/>
    </source>
</evidence>
<protein>
    <submittedName>
        <fullName evidence="2">Uncharacterized protein</fullName>
    </submittedName>
</protein>
<dbReference type="AlphaFoldDB" id="M2RPC8"/>
<keyword evidence="1" id="KW-0472">Membrane</keyword>
<sequence length="306" mass="33606">MEYRYWGFLESHPAHAPLAEGAKAEAMEALTWSHMDCLLPSSRPVQPPFAPQECQELMGLLRSYDSTTPNAPVVQTRIVARVLLRIVQWRQYYFRPNKPLPRDAIKGGAIPESRIPFQRTMLNFVIGVLGLGIPYLFMGRANHQRVDEESGLSSAGPMLVLGACACLIAAVVLSASVTFITLPGLDDVTRLAGLVAIMFSASSIVSAVIALLRYKTDIERSSVYIHGEGLMVLSRRSVVMSMPLVFLAWAIAAFMAGIALYSFRGAMITSKTAVRQPFSEYTQWTVVGTMGGVAGFLFIVFLLARR</sequence>